<organism evidence="1 2">
    <name type="scientific">Pseudomonas soli</name>
    <dbReference type="NCBI Taxonomy" id="1306993"/>
    <lineage>
        <taxon>Bacteria</taxon>
        <taxon>Pseudomonadati</taxon>
        <taxon>Pseudomonadota</taxon>
        <taxon>Gammaproteobacteria</taxon>
        <taxon>Pseudomonadales</taxon>
        <taxon>Pseudomonadaceae</taxon>
        <taxon>Pseudomonas</taxon>
    </lineage>
</organism>
<protein>
    <submittedName>
        <fullName evidence="1">Uncharacterized protein</fullName>
    </submittedName>
</protein>
<sequence length="160" mass="17768">MRELQRRWGSGQLIGLDVVYCGAAAVRFIDIDSVENDKLTGTFGREFGILFEGEATLVELLGGDDIWSNVQVNNKLSLESGQVILCGEGEMGNEGFIARTDKDDNLEWFLFSATSNPFVDMRRQGDLFYVQSTHNFCVVLNVLDDEVFIVNEGISTLCAV</sequence>
<evidence type="ECO:0000313" key="2">
    <source>
        <dbReference type="Proteomes" id="UP001209279"/>
    </source>
</evidence>
<reference evidence="1" key="1">
    <citation type="submission" date="2021-08" db="EMBL/GenBank/DDBJ databases">
        <authorList>
            <person name="Yaryura P.M."/>
            <person name="Bianco M.I."/>
            <person name="Morais C."/>
            <person name="Setubal J.C."/>
        </authorList>
    </citation>
    <scope>NUCLEOTIDE SEQUENCE</scope>
    <source>
        <strain evidence="1">AP1</strain>
    </source>
</reference>
<name>A0AAJ5MKS2_9PSED</name>
<dbReference type="Proteomes" id="UP001209279">
    <property type="component" value="Chromosome"/>
</dbReference>
<proteinExistence type="predicted"/>
<accession>A0AAJ5MKS2</accession>
<gene>
    <name evidence="1" type="ORF">K7K07_00785</name>
</gene>
<dbReference type="AlphaFoldDB" id="A0AAJ5MKS2"/>
<dbReference type="RefSeq" id="WP_263159455.1">
    <property type="nucleotide sequence ID" value="NZ_CP083803.1"/>
</dbReference>
<evidence type="ECO:0000313" key="1">
    <source>
        <dbReference type="EMBL" id="UXZ45560.1"/>
    </source>
</evidence>
<dbReference type="EMBL" id="CP083803">
    <property type="protein sequence ID" value="UXZ45560.1"/>
    <property type="molecule type" value="Genomic_DNA"/>
</dbReference>